<evidence type="ECO:0000256" key="2">
    <source>
        <dbReference type="ARBA" id="ARBA00022517"/>
    </source>
</evidence>
<dbReference type="AlphaFoldDB" id="A0A183I934"/>
<dbReference type="Pfam" id="PF01728">
    <property type="entry name" value="FtsJ"/>
    <property type="match status" value="1"/>
</dbReference>
<dbReference type="GO" id="GO:0008650">
    <property type="term" value="F:rRNA (uridine-2'-O-)-methyltransferase activity"/>
    <property type="evidence" value="ECO:0007669"/>
    <property type="project" value="TreeGrafter"/>
</dbReference>
<evidence type="ECO:0000256" key="5">
    <source>
        <dbReference type="ARBA" id="ARBA00022679"/>
    </source>
</evidence>
<dbReference type="HAMAP" id="MF_01547">
    <property type="entry name" value="RNA_methyltr_E"/>
    <property type="match status" value="1"/>
</dbReference>
<dbReference type="PANTHER" id="PTHR10920:SF13">
    <property type="entry name" value="PRE-RRNA 2'-O-RIBOSE RNA METHYLTRANSFERASE FTSJ3"/>
    <property type="match status" value="1"/>
</dbReference>
<dbReference type="SUPFAM" id="SSF53335">
    <property type="entry name" value="S-adenosyl-L-methionine-dependent methyltransferases"/>
    <property type="match status" value="1"/>
</dbReference>
<keyword evidence="11" id="KW-1185">Reference proteome</keyword>
<dbReference type="GO" id="GO:0016435">
    <property type="term" value="F:rRNA (guanine) methyltransferase activity"/>
    <property type="evidence" value="ECO:0007669"/>
    <property type="project" value="TreeGrafter"/>
</dbReference>
<dbReference type="GO" id="GO:0005730">
    <property type="term" value="C:nucleolus"/>
    <property type="evidence" value="ECO:0007669"/>
    <property type="project" value="UniProtKB-SubCell"/>
</dbReference>
<dbReference type="InterPro" id="IPR029063">
    <property type="entry name" value="SAM-dependent_MTases_sf"/>
</dbReference>
<keyword evidence="8" id="KW-0472">Membrane</keyword>
<dbReference type="InterPro" id="IPR050082">
    <property type="entry name" value="RNA_methyltr_RlmE"/>
</dbReference>
<evidence type="ECO:0000256" key="3">
    <source>
        <dbReference type="ARBA" id="ARBA00022552"/>
    </source>
</evidence>
<evidence type="ECO:0000256" key="7">
    <source>
        <dbReference type="ARBA" id="ARBA00023242"/>
    </source>
</evidence>
<protein>
    <submittedName>
        <fullName evidence="12">FtsJ domain-containing protein</fullName>
    </submittedName>
</protein>
<evidence type="ECO:0000313" key="11">
    <source>
        <dbReference type="Proteomes" id="UP000270296"/>
    </source>
</evidence>
<evidence type="ECO:0000256" key="8">
    <source>
        <dbReference type="SAM" id="Phobius"/>
    </source>
</evidence>
<dbReference type="InterPro" id="IPR015507">
    <property type="entry name" value="rRNA-MeTfrase_E"/>
</dbReference>
<keyword evidence="4" id="KW-0489">Methyltransferase</keyword>
<dbReference type="InterPro" id="IPR002877">
    <property type="entry name" value="RNA_MeTrfase_FtsJ_dom"/>
</dbReference>
<evidence type="ECO:0000313" key="12">
    <source>
        <dbReference type="WBParaSite" id="SBAD_0000013901-mRNA-1"/>
    </source>
</evidence>
<dbReference type="EMBL" id="UZAM01000201">
    <property type="protein sequence ID" value="VDO79910.1"/>
    <property type="molecule type" value="Genomic_DNA"/>
</dbReference>
<proteinExistence type="inferred from homology"/>
<keyword evidence="8" id="KW-1133">Transmembrane helix</keyword>
<feature type="transmembrane region" description="Helical" evidence="8">
    <location>
        <begin position="227"/>
        <end position="247"/>
    </location>
</feature>
<dbReference type="GO" id="GO:0030687">
    <property type="term" value="C:preribosome, large subunit precursor"/>
    <property type="evidence" value="ECO:0007669"/>
    <property type="project" value="TreeGrafter"/>
</dbReference>
<dbReference type="FunFam" id="3.40.50.150:FF:000004">
    <property type="entry name" value="AdoMet-dependent rRNA methyltransferase SPB1"/>
    <property type="match status" value="1"/>
</dbReference>
<evidence type="ECO:0000256" key="6">
    <source>
        <dbReference type="ARBA" id="ARBA00022691"/>
    </source>
</evidence>
<keyword evidence="5" id="KW-0808">Transferase</keyword>
<sequence>MGRKGKIGKQRRDKYYSLAKETGFRSRAAFKLIQLNNKFDFLSRSQVLIDLCAAPGGWLQVATQYMPISSLIIGIDLVPIKPLHNVVTIQDDITKDSCKTAIQKQLQTWSADCVLHDGSPNVGKNWHYDAFAQAQLVLYALKLASVFLRPGGWFVTKVFRSKDYQDLMKIFGRLFEKVHATKPKASRTESAEMFVVCKGFIKPDKFDSALFNSAAVFSVEAAAKPKYFYLFILLFLPLLFVCSQSRANKCV</sequence>
<feature type="domain" description="Ribosomal RNA methyltransferase FtsJ" evidence="9">
    <location>
        <begin position="24"/>
        <end position="200"/>
    </location>
</feature>
<evidence type="ECO:0000259" key="9">
    <source>
        <dbReference type="Pfam" id="PF01728"/>
    </source>
</evidence>
<keyword evidence="8" id="KW-0812">Transmembrane</keyword>
<dbReference type="WBParaSite" id="SBAD_0000013901-mRNA-1">
    <property type="protein sequence ID" value="SBAD_0000013901-mRNA-1"/>
    <property type="gene ID" value="SBAD_0000013901"/>
</dbReference>
<dbReference type="Gene3D" id="3.40.50.150">
    <property type="entry name" value="Vaccinia Virus protein VP39"/>
    <property type="match status" value="1"/>
</dbReference>
<name>A0A183I934_9BILA</name>
<evidence type="ECO:0000256" key="1">
    <source>
        <dbReference type="ARBA" id="ARBA00004604"/>
    </source>
</evidence>
<accession>A0A183I934</accession>
<dbReference type="GO" id="GO:0000466">
    <property type="term" value="P:maturation of 5.8S rRNA from tricistronic rRNA transcript (SSU-rRNA, 5.8S rRNA, LSU-rRNA)"/>
    <property type="evidence" value="ECO:0007669"/>
    <property type="project" value="TreeGrafter"/>
</dbReference>
<evidence type="ECO:0000313" key="10">
    <source>
        <dbReference type="EMBL" id="VDO79910.1"/>
    </source>
</evidence>
<dbReference type="GO" id="GO:0000463">
    <property type="term" value="P:maturation of LSU-rRNA from tricistronic rRNA transcript (SSU-rRNA, 5.8S rRNA, LSU-rRNA)"/>
    <property type="evidence" value="ECO:0007669"/>
    <property type="project" value="TreeGrafter"/>
</dbReference>
<reference evidence="10 11" key="2">
    <citation type="submission" date="2018-11" db="EMBL/GenBank/DDBJ databases">
        <authorList>
            <consortium name="Pathogen Informatics"/>
        </authorList>
    </citation>
    <scope>NUCLEOTIDE SEQUENCE [LARGE SCALE GENOMIC DNA]</scope>
</reference>
<dbReference type="Proteomes" id="UP000270296">
    <property type="component" value="Unassembled WGS sequence"/>
</dbReference>
<keyword evidence="7" id="KW-0539">Nucleus</keyword>
<keyword evidence="2" id="KW-0690">Ribosome biogenesis</keyword>
<organism evidence="12">
    <name type="scientific">Soboliphyme baturini</name>
    <dbReference type="NCBI Taxonomy" id="241478"/>
    <lineage>
        <taxon>Eukaryota</taxon>
        <taxon>Metazoa</taxon>
        <taxon>Ecdysozoa</taxon>
        <taxon>Nematoda</taxon>
        <taxon>Enoplea</taxon>
        <taxon>Dorylaimia</taxon>
        <taxon>Dioctophymatida</taxon>
        <taxon>Dioctophymatoidea</taxon>
        <taxon>Soboliphymatidae</taxon>
        <taxon>Soboliphyme</taxon>
    </lineage>
</organism>
<keyword evidence="3" id="KW-0698">rRNA processing</keyword>
<gene>
    <name evidence="10" type="ORF">SBAD_LOCUS128</name>
</gene>
<reference evidence="12" key="1">
    <citation type="submission" date="2016-06" db="UniProtKB">
        <authorList>
            <consortium name="WormBaseParasite"/>
        </authorList>
    </citation>
    <scope>IDENTIFICATION</scope>
</reference>
<comment type="subcellular location">
    <subcellularLocation>
        <location evidence="1">Nucleus</location>
        <location evidence="1">Nucleolus</location>
    </subcellularLocation>
</comment>
<dbReference type="PANTHER" id="PTHR10920">
    <property type="entry name" value="RIBOSOMAL RNA METHYLTRANSFERASE"/>
    <property type="match status" value="1"/>
</dbReference>
<keyword evidence="6" id="KW-0949">S-adenosyl-L-methionine</keyword>
<evidence type="ECO:0000256" key="4">
    <source>
        <dbReference type="ARBA" id="ARBA00022603"/>
    </source>
</evidence>
<dbReference type="OrthoDB" id="1287559at2759"/>